<protein>
    <submittedName>
        <fullName evidence="1">Uncharacterized protein</fullName>
    </submittedName>
</protein>
<accession>A0A822XLZ0</accession>
<proteinExistence type="predicted"/>
<reference evidence="1 2" key="1">
    <citation type="journal article" date="2020" name="Mol. Biol. Evol.">
        <title>Distinct Expression and Methylation Patterns for Genes with Different Fates following a Single Whole-Genome Duplication in Flowering Plants.</title>
        <authorList>
            <person name="Shi T."/>
            <person name="Rahmani R.S."/>
            <person name="Gugger P.F."/>
            <person name="Wang M."/>
            <person name="Li H."/>
            <person name="Zhang Y."/>
            <person name="Li Z."/>
            <person name="Wang Q."/>
            <person name="Van de Peer Y."/>
            <person name="Marchal K."/>
            <person name="Chen J."/>
        </authorList>
    </citation>
    <scope>NUCLEOTIDE SEQUENCE [LARGE SCALE GENOMIC DNA]</scope>
    <source>
        <tissue evidence="1">Leaf</tissue>
    </source>
</reference>
<dbReference type="Proteomes" id="UP000607653">
    <property type="component" value="Unassembled WGS sequence"/>
</dbReference>
<organism evidence="1 2">
    <name type="scientific">Nelumbo nucifera</name>
    <name type="common">Sacred lotus</name>
    <dbReference type="NCBI Taxonomy" id="4432"/>
    <lineage>
        <taxon>Eukaryota</taxon>
        <taxon>Viridiplantae</taxon>
        <taxon>Streptophyta</taxon>
        <taxon>Embryophyta</taxon>
        <taxon>Tracheophyta</taxon>
        <taxon>Spermatophyta</taxon>
        <taxon>Magnoliopsida</taxon>
        <taxon>Proteales</taxon>
        <taxon>Nelumbonaceae</taxon>
        <taxon>Nelumbo</taxon>
    </lineage>
</organism>
<dbReference type="EMBL" id="DUZY01000001">
    <property type="protein sequence ID" value="DAD18548.1"/>
    <property type="molecule type" value="Genomic_DNA"/>
</dbReference>
<comment type="caution">
    <text evidence="1">The sequence shown here is derived from an EMBL/GenBank/DDBJ whole genome shotgun (WGS) entry which is preliminary data.</text>
</comment>
<evidence type="ECO:0000313" key="1">
    <source>
        <dbReference type="EMBL" id="DAD18548.1"/>
    </source>
</evidence>
<gene>
    <name evidence="1" type="ORF">HUJ06_020011</name>
</gene>
<keyword evidence="2" id="KW-1185">Reference proteome</keyword>
<evidence type="ECO:0000313" key="2">
    <source>
        <dbReference type="Proteomes" id="UP000607653"/>
    </source>
</evidence>
<dbReference type="AlphaFoldDB" id="A0A822XLZ0"/>
<sequence>MPKMLALMAVQRQTAASRSARPSMRVQQGYFGGVPMTRCTKSFNRLAQTPSFSVSLGQLGYTGGFGGFGVGFFGGGGQGT</sequence>
<name>A0A822XLZ0_NELNU</name>